<dbReference type="InterPro" id="IPR029068">
    <property type="entry name" value="Glyas_Bleomycin-R_OHBP_Dase"/>
</dbReference>
<dbReference type="AlphaFoldDB" id="A0A6N9TIG2"/>
<gene>
    <name evidence="2" type="ORF">GTQ48_12155</name>
</gene>
<dbReference type="EMBL" id="JAAAWO010000009">
    <property type="protein sequence ID" value="NDW16272.1"/>
    <property type="molecule type" value="Genomic_DNA"/>
</dbReference>
<keyword evidence="3" id="KW-1185">Reference proteome</keyword>
<dbReference type="Proteomes" id="UP000471381">
    <property type="component" value="Unassembled WGS sequence"/>
</dbReference>
<dbReference type="RefSeq" id="WP_163106942.1">
    <property type="nucleotide sequence ID" value="NZ_JAAAWO010000009.1"/>
</dbReference>
<comment type="caution">
    <text evidence="2">The sequence shown here is derived from an EMBL/GenBank/DDBJ whole genome shotgun (WGS) entry which is preliminary data.</text>
</comment>
<reference evidence="2 3" key="1">
    <citation type="submission" date="2020-01" db="EMBL/GenBank/DDBJ databases">
        <title>Genomes of bacteria type strains.</title>
        <authorList>
            <person name="Chen J."/>
            <person name="Zhu S."/>
            <person name="Yang J."/>
        </authorList>
    </citation>
    <scope>NUCLEOTIDE SEQUENCE [LARGE SCALE GENOMIC DNA]</scope>
    <source>
        <strain evidence="2 3">LMG 24078</strain>
    </source>
</reference>
<dbReference type="SUPFAM" id="SSF54593">
    <property type="entry name" value="Glyoxalase/Bleomycin resistance protein/Dihydroxybiphenyl dioxygenase"/>
    <property type="match status" value="1"/>
</dbReference>
<proteinExistence type="predicted"/>
<sequence>MAGPAHHGAIVYSNNLTRLSEFYVQLFSMKVIRETADFISLDKDGFNLIVHIPPFSIPRSSVSPIKLFFAVASIENAKERAIKLGGKALDGEWANPIFTVANIVDNEGNHIQIREFGSIEGD</sequence>
<name>A0A6N9TIG2_9ALTE</name>
<evidence type="ECO:0000259" key="1">
    <source>
        <dbReference type="PROSITE" id="PS51819"/>
    </source>
</evidence>
<dbReference type="Gene3D" id="3.10.180.10">
    <property type="entry name" value="2,3-Dihydroxybiphenyl 1,2-Dioxygenase, domain 1"/>
    <property type="match status" value="1"/>
</dbReference>
<dbReference type="InterPro" id="IPR037523">
    <property type="entry name" value="VOC_core"/>
</dbReference>
<accession>A0A6N9TIG2</accession>
<evidence type="ECO:0000313" key="3">
    <source>
        <dbReference type="Proteomes" id="UP000471381"/>
    </source>
</evidence>
<feature type="domain" description="VOC" evidence="1">
    <location>
        <begin position="4"/>
        <end position="116"/>
    </location>
</feature>
<dbReference type="PROSITE" id="PS51819">
    <property type="entry name" value="VOC"/>
    <property type="match status" value="1"/>
</dbReference>
<protein>
    <recommendedName>
        <fullName evidence="1">VOC domain-containing protein</fullName>
    </recommendedName>
</protein>
<evidence type="ECO:0000313" key="2">
    <source>
        <dbReference type="EMBL" id="NDW16272.1"/>
    </source>
</evidence>
<organism evidence="2 3">
    <name type="scientific">Alteromonas genovensis</name>
    <dbReference type="NCBI Taxonomy" id="471225"/>
    <lineage>
        <taxon>Bacteria</taxon>
        <taxon>Pseudomonadati</taxon>
        <taxon>Pseudomonadota</taxon>
        <taxon>Gammaproteobacteria</taxon>
        <taxon>Alteromonadales</taxon>
        <taxon>Alteromonadaceae</taxon>
        <taxon>Alteromonas/Salinimonas group</taxon>
        <taxon>Alteromonas</taxon>
    </lineage>
</organism>